<evidence type="ECO:0000313" key="2">
    <source>
        <dbReference type="EMBL" id="RIV27763.1"/>
    </source>
</evidence>
<dbReference type="Proteomes" id="UP000283523">
    <property type="component" value="Unassembled WGS sequence"/>
</dbReference>
<dbReference type="GO" id="GO:0043448">
    <property type="term" value="P:alkane catabolic process"/>
    <property type="evidence" value="ECO:0007669"/>
    <property type="project" value="TreeGrafter"/>
</dbReference>
<dbReference type="OrthoDB" id="597632at2"/>
<dbReference type="PANTHER" id="PTHR39335:SF1">
    <property type="entry name" value="BLL4220 PROTEIN"/>
    <property type="match status" value="1"/>
</dbReference>
<dbReference type="PANTHER" id="PTHR39335">
    <property type="entry name" value="BLL4220 PROTEIN"/>
    <property type="match status" value="1"/>
</dbReference>
<feature type="chain" id="PRO_5019507435" description="Lipoprotein" evidence="1">
    <location>
        <begin position="26"/>
        <end position="256"/>
    </location>
</feature>
<keyword evidence="3" id="KW-1185">Reference proteome</keyword>
<gene>
    <name evidence="2" type="ORF">DYU11_05550</name>
</gene>
<dbReference type="InterPro" id="IPR005297">
    <property type="entry name" value="Lipoprotein_repeat"/>
</dbReference>
<dbReference type="Pfam" id="PF03640">
    <property type="entry name" value="Lipoprotein_15"/>
    <property type="match status" value="4"/>
</dbReference>
<sequence length="256" mass="28063">MKQTYCQTSLRLLALSFSFAIGLIACEQAQTETEPYVSAKVKIGSNATLGNFLTDEAGRTLYFFTKDVNGTSACTDGCLTSWPIFFEETLTIGSGLNVKDFGSITRADGKLQTTYKGWPLYRFAKDETPGETKGNGALNNTFFVANPNYSVFGADKNGAKFLVDAAGRSLYQFDNDAVQVSNCTGGCLQVWPQFFAPYATVPTFLRTSDFGVINRPDGKQQVTFKQKPLYYFIDDAVRGDTKGNAANQKFKLAVTN</sequence>
<comment type="caution">
    <text evidence="2">The sequence shown here is derived from an EMBL/GenBank/DDBJ whole genome shotgun (WGS) entry which is preliminary data.</text>
</comment>
<accession>A0A418MK93</accession>
<protein>
    <recommendedName>
        <fullName evidence="4">Lipoprotein</fullName>
    </recommendedName>
</protein>
<dbReference type="EMBL" id="QXED01000001">
    <property type="protein sequence ID" value="RIV27763.1"/>
    <property type="molecule type" value="Genomic_DNA"/>
</dbReference>
<dbReference type="PROSITE" id="PS51257">
    <property type="entry name" value="PROKAR_LIPOPROTEIN"/>
    <property type="match status" value="1"/>
</dbReference>
<evidence type="ECO:0000256" key="1">
    <source>
        <dbReference type="SAM" id="SignalP"/>
    </source>
</evidence>
<keyword evidence="1" id="KW-0732">Signal</keyword>
<name>A0A418MK93_9BACT</name>
<evidence type="ECO:0000313" key="3">
    <source>
        <dbReference type="Proteomes" id="UP000283523"/>
    </source>
</evidence>
<reference evidence="2 3" key="1">
    <citation type="submission" date="2018-08" db="EMBL/GenBank/DDBJ databases">
        <title>Fibrisoma montanum sp. nov., isolated from Danxia mountain soil.</title>
        <authorList>
            <person name="Huang Y."/>
        </authorList>
    </citation>
    <scope>NUCLEOTIDE SEQUENCE [LARGE SCALE GENOMIC DNA]</scope>
    <source>
        <strain evidence="2 3">HYT19</strain>
    </source>
</reference>
<feature type="signal peptide" evidence="1">
    <location>
        <begin position="1"/>
        <end position="25"/>
    </location>
</feature>
<dbReference type="RefSeq" id="WP_119666601.1">
    <property type="nucleotide sequence ID" value="NZ_QXED01000001.1"/>
</dbReference>
<dbReference type="AlphaFoldDB" id="A0A418MK93"/>
<organism evidence="2 3">
    <name type="scientific">Fibrisoma montanum</name>
    <dbReference type="NCBI Taxonomy" id="2305895"/>
    <lineage>
        <taxon>Bacteria</taxon>
        <taxon>Pseudomonadati</taxon>
        <taxon>Bacteroidota</taxon>
        <taxon>Cytophagia</taxon>
        <taxon>Cytophagales</taxon>
        <taxon>Spirosomataceae</taxon>
        <taxon>Fibrisoma</taxon>
    </lineage>
</organism>
<proteinExistence type="predicted"/>
<evidence type="ECO:0008006" key="4">
    <source>
        <dbReference type="Google" id="ProtNLM"/>
    </source>
</evidence>